<dbReference type="GO" id="GO:0004722">
    <property type="term" value="F:protein serine/threonine phosphatase activity"/>
    <property type="evidence" value="ECO:0007669"/>
    <property type="project" value="UniProtKB-EC"/>
</dbReference>
<dbReference type="InterPro" id="IPR004843">
    <property type="entry name" value="Calcineurin-like_PHP"/>
</dbReference>
<proteinExistence type="predicted"/>
<name>A0A9J6FT04_HAELO</name>
<dbReference type="InterPro" id="IPR029052">
    <property type="entry name" value="Metallo-depent_PP-like"/>
</dbReference>
<evidence type="ECO:0000256" key="4">
    <source>
        <dbReference type="ARBA" id="ARBA00022801"/>
    </source>
</evidence>
<evidence type="ECO:0000256" key="1">
    <source>
        <dbReference type="ARBA" id="ARBA00001936"/>
    </source>
</evidence>
<evidence type="ECO:0000256" key="6">
    <source>
        <dbReference type="ARBA" id="ARBA00023211"/>
    </source>
</evidence>
<dbReference type="InterPro" id="IPR050341">
    <property type="entry name" value="PP1_catalytic_subunit"/>
</dbReference>
<evidence type="ECO:0000259" key="9">
    <source>
        <dbReference type="Pfam" id="PF00149"/>
    </source>
</evidence>
<comment type="cofactor">
    <cofactor evidence="1">
        <name>Mn(2+)</name>
        <dbReference type="ChEBI" id="CHEBI:29035"/>
    </cofactor>
</comment>
<dbReference type="Gene3D" id="3.60.21.10">
    <property type="match status" value="1"/>
</dbReference>
<dbReference type="EMBL" id="JABSTR010000003">
    <property type="protein sequence ID" value="KAH9365393.1"/>
    <property type="molecule type" value="Genomic_DNA"/>
</dbReference>
<dbReference type="AlphaFoldDB" id="A0A9J6FT04"/>
<keyword evidence="6" id="KW-0464">Manganese</keyword>
<dbReference type="VEuPathDB" id="VectorBase:HLOH_046376"/>
<keyword evidence="5" id="KW-0904">Protein phosphatase</keyword>
<feature type="domain" description="Calcineurin-like phosphoesterase" evidence="9">
    <location>
        <begin position="42"/>
        <end position="105"/>
    </location>
</feature>
<dbReference type="GO" id="GO:0005634">
    <property type="term" value="C:nucleus"/>
    <property type="evidence" value="ECO:0007669"/>
    <property type="project" value="TreeGrafter"/>
</dbReference>
<gene>
    <name evidence="10" type="ORF">HPB48_022547</name>
</gene>
<keyword evidence="3" id="KW-0479">Metal-binding</keyword>
<comment type="catalytic activity">
    <reaction evidence="8">
        <text>O-phospho-L-threonyl-[protein] + H2O = L-threonyl-[protein] + phosphate</text>
        <dbReference type="Rhea" id="RHEA:47004"/>
        <dbReference type="Rhea" id="RHEA-COMP:11060"/>
        <dbReference type="Rhea" id="RHEA-COMP:11605"/>
        <dbReference type="ChEBI" id="CHEBI:15377"/>
        <dbReference type="ChEBI" id="CHEBI:30013"/>
        <dbReference type="ChEBI" id="CHEBI:43474"/>
        <dbReference type="ChEBI" id="CHEBI:61977"/>
        <dbReference type="EC" id="3.1.3.16"/>
    </reaction>
</comment>
<organism evidence="10 11">
    <name type="scientific">Haemaphysalis longicornis</name>
    <name type="common">Bush tick</name>
    <dbReference type="NCBI Taxonomy" id="44386"/>
    <lineage>
        <taxon>Eukaryota</taxon>
        <taxon>Metazoa</taxon>
        <taxon>Ecdysozoa</taxon>
        <taxon>Arthropoda</taxon>
        <taxon>Chelicerata</taxon>
        <taxon>Arachnida</taxon>
        <taxon>Acari</taxon>
        <taxon>Parasitiformes</taxon>
        <taxon>Ixodida</taxon>
        <taxon>Ixodoidea</taxon>
        <taxon>Ixodidae</taxon>
        <taxon>Haemaphysalinae</taxon>
        <taxon>Haemaphysalis</taxon>
    </lineage>
</organism>
<keyword evidence="4" id="KW-0378">Hydrolase</keyword>
<dbReference type="Proteomes" id="UP000821853">
    <property type="component" value="Unassembled WGS sequence"/>
</dbReference>
<evidence type="ECO:0000256" key="7">
    <source>
        <dbReference type="ARBA" id="ARBA00047761"/>
    </source>
</evidence>
<accession>A0A9J6FT04</accession>
<evidence type="ECO:0000313" key="10">
    <source>
        <dbReference type="EMBL" id="KAH9365393.1"/>
    </source>
</evidence>
<dbReference type="PANTHER" id="PTHR11668:SF300">
    <property type="entry name" value="SERINE_THREONINE-PROTEIN PHOSPHATASE"/>
    <property type="match status" value="1"/>
</dbReference>
<comment type="catalytic activity">
    <reaction evidence="7">
        <text>O-phospho-L-seryl-[protein] + H2O = L-seryl-[protein] + phosphate</text>
        <dbReference type="Rhea" id="RHEA:20629"/>
        <dbReference type="Rhea" id="RHEA-COMP:9863"/>
        <dbReference type="Rhea" id="RHEA-COMP:11604"/>
        <dbReference type="ChEBI" id="CHEBI:15377"/>
        <dbReference type="ChEBI" id="CHEBI:29999"/>
        <dbReference type="ChEBI" id="CHEBI:43474"/>
        <dbReference type="ChEBI" id="CHEBI:83421"/>
        <dbReference type="EC" id="3.1.3.16"/>
    </reaction>
</comment>
<dbReference type="OrthoDB" id="1930084at2759"/>
<evidence type="ECO:0000256" key="3">
    <source>
        <dbReference type="ARBA" id="ARBA00022723"/>
    </source>
</evidence>
<dbReference type="EC" id="3.1.3.16" evidence="2"/>
<comment type="caution">
    <text evidence="10">The sequence shown here is derived from an EMBL/GenBank/DDBJ whole genome shotgun (WGS) entry which is preliminary data.</text>
</comment>
<reference evidence="10 11" key="1">
    <citation type="journal article" date="2020" name="Cell">
        <title>Large-Scale Comparative Analyses of Tick Genomes Elucidate Their Genetic Diversity and Vector Capacities.</title>
        <authorList>
            <consortium name="Tick Genome and Microbiome Consortium (TIGMIC)"/>
            <person name="Jia N."/>
            <person name="Wang J."/>
            <person name="Shi W."/>
            <person name="Du L."/>
            <person name="Sun Y."/>
            <person name="Zhan W."/>
            <person name="Jiang J.F."/>
            <person name="Wang Q."/>
            <person name="Zhang B."/>
            <person name="Ji P."/>
            <person name="Bell-Sakyi L."/>
            <person name="Cui X.M."/>
            <person name="Yuan T.T."/>
            <person name="Jiang B.G."/>
            <person name="Yang W.F."/>
            <person name="Lam T.T."/>
            <person name="Chang Q.C."/>
            <person name="Ding S.J."/>
            <person name="Wang X.J."/>
            <person name="Zhu J.G."/>
            <person name="Ruan X.D."/>
            <person name="Zhao L."/>
            <person name="Wei J.T."/>
            <person name="Ye R.Z."/>
            <person name="Que T.C."/>
            <person name="Du C.H."/>
            <person name="Zhou Y.H."/>
            <person name="Cheng J.X."/>
            <person name="Dai P.F."/>
            <person name="Guo W.B."/>
            <person name="Han X.H."/>
            <person name="Huang E.J."/>
            <person name="Li L.F."/>
            <person name="Wei W."/>
            <person name="Gao Y.C."/>
            <person name="Liu J.Z."/>
            <person name="Shao H.Z."/>
            <person name="Wang X."/>
            <person name="Wang C.C."/>
            <person name="Yang T.C."/>
            <person name="Huo Q.B."/>
            <person name="Li W."/>
            <person name="Chen H.Y."/>
            <person name="Chen S.E."/>
            <person name="Zhou L.G."/>
            <person name="Ni X.B."/>
            <person name="Tian J.H."/>
            <person name="Sheng Y."/>
            <person name="Liu T."/>
            <person name="Pan Y.S."/>
            <person name="Xia L.Y."/>
            <person name="Li J."/>
            <person name="Zhao F."/>
            <person name="Cao W.C."/>
        </authorList>
    </citation>
    <scope>NUCLEOTIDE SEQUENCE [LARGE SCALE GENOMIC DNA]</scope>
    <source>
        <strain evidence="10">HaeL-2018</strain>
    </source>
</reference>
<dbReference type="InterPro" id="IPR006186">
    <property type="entry name" value="Ser/Thr-sp_prot-phosphatase"/>
</dbReference>
<dbReference type="PRINTS" id="PR00114">
    <property type="entry name" value="STPHPHTASE"/>
</dbReference>
<dbReference type="GO" id="GO:0046872">
    <property type="term" value="F:metal ion binding"/>
    <property type="evidence" value="ECO:0007669"/>
    <property type="project" value="UniProtKB-KW"/>
</dbReference>
<evidence type="ECO:0000256" key="2">
    <source>
        <dbReference type="ARBA" id="ARBA00013081"/>
    </source>
</evidence>
<evidence type="ECO:0000256" key="8">
    <source>
        <dbReference type="ARBA" id="ARBA00048336"/>
    </source>
</evidence>
<dbReference type="SUPFAM" id="SSF56300">
    <property type="entry name" value="Metallo-dependent phosphatases"/>
    <property type="match status" value="1"/>
</dbReference>
<dbReference type="Pfam" id="PF00149">
    <property type="entry name" value="Metallophos"/>
    <property type="match status" value="1"/>
</dbReference>
<sequence length="156" mass="17481">MKLLPQARSVCVPSLPEEPAVSVLPSLIDPRLPRNTKPLKTCADIHGQYAVLRLLYHCGAFPPRTRYLFLGCYVDRGQGEQTLETICLLQAYKVKCAETFLLRGNPSSTPPLVALRLPPRVQALLQHQAVEDLRRLLAQVGHCRRQDLLLPREAVP</sequence>
<dbReference type="PANTHER" id="PTHR11668">
    <property type="entry name" value="SERINE/THREONINE PROTEIN PHOSPHATASE"/>
    <property type="match status" value="1"/>
</dbReference>
<dbReference type="GO" id="GO:0005737">
    <property type="term" value="C:cytoplasm"/>
    <property type="evidence" value="ECO:0007669"/>
    <property type="project" value="TreeGrafter"/>
</dbReference>
<evidence type="ECO:0000313" key="11">
    <source>
        <dbReference type="Proteomes" id="UP000821853"/>
    </source>
</evidence>
<keyword evidence="11" id="KW-1185">Reference proteome</keyword>
<protein>
    <recommendedName>
        <fullName evidence="2">protein-serine/threonine phosphatase</fullName>
        <ecNumber evidence="2">3.1.3.16</ecNumber>
    </recommendedName>
</protein>
<evidence type="ECO:0000256" key="5">
    <source>
        <dbReference type="ARBA" id="ARBA00022912"/>
    </source>
</evidence>